<feature type="domain" description="Helicase ATP-binding" evidence="2">
    <location>
        <begin position="506"/>
        <end position="670"/>
    </location>
</feature>
<evidence type="ECO:0000313" key="4">
    <source>
        <dbReference type="EMBL" id="OBR66461.1"/>
    </source>
</evidence>
<dbReference type="PANTHER" id="PTHR45629">
    <property type="entry name" value="SNF2/RAD54 FAMILY MEMBER"/>
    <property type="match status" value="1"/>
</dbReference>
<dbReference type="FunFam" id="3.40.50.300:FF:000533">
    <property type="entry name" value="Helicase, Snf2 family"/>
    <property type="match status" value="1"/>
</dbReference>
<dbReference type="InterPro" id="IPR027417">
    <property type="entry name" value="P-loop_NTPase"/>
</dbReference>
<protein>
    <submittedName>
        <fullName evidence="4">Helicase SNF</fullName>
    </submittedName>
</protein>
<dbReference type="STRING" id="1844972.A7K91_03160"/>
<dbReference type="InterPro" id="IPR022138">
    <property type="entry name" value="DUF3670"/>
</dbReference>
<dbReference type="PROSITE" id="PS51192">
    <property type="entry name" value="HELICASE_ATP_BIND_1"/>
    <property type="match status" value="1"/>
</dbReference>
<organism evidence="4 5">
    <name type="scientific">Paenibacillus oryzae</name>
    <dbReference type="NCBI Taxonomy" id="1844972"/>
    <lineage>
        <taxon>Bacteria</taxon>
        <taxon>Bacillati</taxon>
        <taxon>Bacillota</taxon>
        <taxon>Bacilli</taxon>
        <taxon>Bacillales</taxon>
        <taxon>Paenibacillaceae</taxon>
        <taxon>Paenibacillus</taxon>
    </lineage>
</organism>
<dbReference type="InterPro" id="IPR050496">
    <property type="entry name" value="SNF2_RAD54_helicase_repair"/>
</dbReference>
<comment type="caution">
    <text evidence="4">The sequence shown here is derived from an EMBL/GenBank/DDBJ whole genome shotgun (WGS) entry which is preliminary data.</text>
</comment>
<dbReference type="InterPro" id="IPR014001">
    <property type="entry name" value="Helicase_ATP-bd"/>
</dbReference>
<evidence type="ECO:0000256" key="1">
    <source>
        <dbReference type="ARBA" id="ARBA00022801"/>
    </source>
</evidence>
<evidence type="ECO:0000259" key="3">
    <source>
        <dbReference type="PROSITE" id="PS51194"/>
    </source>
</evidence>
<dbReference type="GO" id="GO:0015616">
    <property type="term" value="F:DNA translocase activity"/>
    <property type="evidence" value="ECO:0007669"/>
    <property type="project" value="TreeGrafter"/>
</dbReference>
<dbReference type="Proteomes" id="UP000092024">
    <property type="component" value="Unassembled WGS sequence"/>
</dbReference>
<dbReference type="InterPro" id="IPR038718">
    <property type="entry name" value="SNF2-like_sf"/>
</dbReference>
<keyword evidence="1" id="KW-0378">Hydrolase</keyword>
<dbReference type="EMBL" id="LYPA01000046">
    <property type="protein sequence ID" value="OBR66461.1"/>
    <property type="molecule type" value="Genomic_DNA"/>
</dbReference>
<dbReference type="Pfam" id="PF00271">
    <property type="entry name" value="Helicase_C"/>
    <property type="match status" value="1"/>
</dbReference>
<dbReference type="CDD" id="cd18012">
    <property type="entry name" value="DEXQc_arch_SWI2_SNF2"/>
    <property type="match status" value="1"/>
</dbReference>
<dbReference type="GO" id="GO:0005524">
    <property type="term" value="F:ATP binding"/>
    <property type="evidence" value="ECO:0007669"/>
    <property type="project" value="InterPro"/>
</dbReference>
<dbReference type="AlphaFoldDB" id="A0A1A5YLF4"/>
<feature type="domain" description="Helicase C-terminal" evidence="3">
    <location>
        <begin position="799"/>
        <end position="956"/>
    </location>
</feature>
<evidence type="ECO:0000259" key="2">
    <source>
        <dbReference type="PROSITE" id="PS51192"/>
    </source>
</evidence>
<accession>A0A1A5YLF4</accession>
<keyword evidence="4" id="KW-0067">ATP-binding</keyword>
<dbReference type="RefSeq" id="WP_068681653.1">
    <property type="nucleotide sequence ID" value="NZ_LYPA01000046.1"/>
</dbReference>
<dbReference type="CDD" id="cd18793">
    <property type="entry name" value="SF2_C_SNF"/>
    <property type="match status" value="1"/>
</dbReference>
<dbReference type="GO" id="GO:0004386">
    <property type="term" value="F:helicase activity"/>
    <property type="evidence" value="ECO:0007669"/>
    <property type="project" value="UniProtKB-KW"/>
</dbReference>
<name>A0A1A5YLF4_9BACL</name>
<gene>
    <name evidence="4" type="ORF">A7K91_03160</name>
</gene>
<dbReference type="InterPro" id="IPR049730">
    <property type="entry name" value="SNF2/RAD54-like_C"/>
</dbReference>
<dbReference type="SMART" id="SM00487">
    <property type="entry name" value="DEXDc"/>
    <property type="match status" value="1"/>
</dbReference>
<evidence type="ECO:0000313" key="5">
    <source>
        <dbReference type="Proteomes" id="UP000092024"/>
    </source>
</evidence>
<dbReference type="Gene3D" id="3.40.50.10810">
    <property type="entry name" value="Tandem AAA-ATPase domain"/>
    <property type="match status" value="1"/>
</dbReference>
<proteinExistence type="predicted"/>
<dbReference type="InterPro" id="IPR000330">
    <property type="entry name" value="SNF2_N"/>
</dbReference>
<dbReference type="Gene3D" id="3.40.50.300">
    <property type="entry name" value="P-loop containing nucleotide triphosphate hydrolases"/>
    <property type="match status" value="1"/>
</dbReference>
<reference evidence="4 5" key="1">
    <citation type="submission" date="2016-05" db="EMBL/GenBank/DDBJ databases">
        <title>Paenibacillus oryzae. sp. nov., isolated from the rice root.</title>
        <authorList>
            <person name="Zhang J."/>
            <person name="Zhang X."/>
        </authorList>
    </citation>
    <scope>NUCLEOTIDE SEQUENCE [LARGE SCALE GENOMIC DNA]</scope>
    <source>
        <strain evidence="4 5">1DrF-4</strain>
    </source>
</reference>
<keyword evidence="4" id="KW-0347">Helicase</keyword>
<dbReference type="Pfam" id="PF12419">
    <property type="entry name" value="DUF3670"/>
    <property type="match status" value="1"/>
</dbReference>
<dbReference type="Pfam" id="PF00176">
    <property type="entry name" value="SNF2-rel_dom"/>
    <property type="match status" value="1"/>
</dbReference>
<dbReference type="InterPro" id="IPR001650">
    <property type="entry name" value="Helicase_C-like"/>
</dbReference>
<dbReference type="PROSITE" id="PS51194">
    <property type="entry name" value="HELICASE_CTER"/>
    <property type="match status" value="1"/>
</dbReference>
<sequence>MRNLANLRQLLVDGMWNGEAGKPGVCLWCGDRKDMPEGKLRSLLFAWHKGSWYGSDIEEARTNGQSVLKLSPLQAMDFLSRPLPVRLLQLDWSPRLQTLRKMAESIRILLLNGWFVPDWELWSEEQRHWKAAFPETMQDQAESWLGLLEAAAEEGDGGAKQWLGAAVEEWIAQNGEVGNAWADIGRSAGESVVRHKSVDEEEWLIAIGLEKDVLPFRVALQLGEPGHGHGWTLRPAVQDQNGGPWLPIAWNGGEAAVINGAEDGEELPQEWREPLPGKLMKETAKWLAVLPDLAEESGFGEGLGEPLLRNELTEDEAWHLLQHGSVALLEAGCPVLLPAWWEAVRSKKLKLRAKLKSSVGSAAQPMFGLNQIMQFDWKLALGDVDLTEAEFMEMAKQNRKLFRVGDEWVHLDPQDAEKIKTWLNRAGKRKGLTFRDVLEMHLRGESVADLDDDPESDLRAEVELNQHLEAWLNQLQHISHIPQANVPITFKGELRPYQLEGVSWLLFLRRFGLGGVLADDMGLGKTIQFMAYLLCIKHEELGVDGPSLLICPTSVIGNWEKELARFAPELDVMLHYGSRRLKGEELWEAAARKDLVITSYSLAQLDEEELAGVSWNVLCLDEAQNIKNVYTKQSKAIRQLEARHRIALTGTPMENRLTELWSIYDFINPGYLGSLPDFRRAVVAPIEKNRDEGLISGLQRWVKPFMLRRVKKDPAIQLSLPDKIETKSYMTLTTEQGTLYENLVSDLMEKLDTLDAMSRRGLILATLTKLKQLCDHPSLLLNDNADKEWDPERSGKTARLLEMCEEIAAEGERCLIFTQYVDMGKQIQLLLQNKLGIDVPYLHGGVPKQKRDEMISRFQSEEVPGCAFVLSLKAGGTGLNLTAANHVFHFDRWWNPAVENQATDRAFRIGQTRQVQVHKFITLGTLEEKIDEMIDSKQSLNDQVVSQSDQWITELSTDELRELFALRDGWMKE</sequence>
<keyword evidence="5" id="KW-1185">Reference proteome</keyword>
<dbReference type="GO" id="GO:0016787">
    <property type="term" value="F:hydrolase activity"/>
    <property type="evidence" value="ECO:0007669"/>
    <property type="project" value="UniProtKB-KW"/>
</dbReference>
<dbReference type="SUPFAM" id="SSF52540">
    <property type="entry name" value="P-loop containing nucleoside triphosphate hydrolases"/>
    <property type="match status" value="2"/>
</dbReference>
<keyword evidence="4" id="KW-0547">Nucleotide-binding</keyword>
<dbReference type="SMART" id="SM00490">
    <property type="entry name" value="HELICc"/>
    <property type="match status" value="1"/>
</dbReference>
<dbReference type="PANTHER" id="PTHR45629:SF7">
    <property type="entry name" value="DNA EXCISION REPAIR PROTEIN ERCC-6-RELATED"/>
    <property type="match status" value="1"/>
</dbReference>